<protein>
    <submittedName>
        <fullName evidence="2">Uncharacterized protein</fullName>
    </submittedName>
</protein>
<evidence type="ECO:0000313" key="3">
    <source>
        <dbReference type="EMBL" id="CAF3876145.1"/>
    </source>
</evidence>
<name>A0A814PXG8_9BILA</name>
<proteinExistence type="predicted"/>
<feature type="region of interest" description="Disordered" evidence="1">
    <location>
        <begin position="124"/>
        <end position="144"/>
    </location>
</feature>
<reference evidence="2" key="1">
    <citation type="submission" date="2021-02" db="EMBL/GenBank/DDBJ databases">
        <authorList>
            <person name="Nowell W R."/>
        </authorList>
    </citation>
    <scope>NUCLEOTIDE SEQUENCE</scope>
</reference>
<sequence>MVHTRRKTASSDFFAVELSKSRGTAAEKVASFKLIQTNEDVEDIQKIYCFPYGARVPTNLLGCYIHRTCHNELKLYFQRQQTGLENDKFIIKVVDNCDLNTTSLDGKGSLHYVNTLFIQCNAENSNRDNSQQPQPQSTFIDDSRRPRNRRFKLKNISSKDADNRTVRIHLQSLDNEIITQYFDHSITLSKVMCKSYECELLLRGLTHTNMASSMYPMPFLSGFFSKYICLLEISSPSNFVYGSPITHVASSKQAIEEIMATTKISIVDSKFQ</sequence>
<comment type="caution">
    <text evidence="2">The sequence shown here is derived from an EMBL/GenBank/DDBJ whole genome shotgun (WGS) entry which is preliminary data.</text>
</comment>
<feature type="compositionally biased region" description="Polar residues" evidence="1">
    <location>
        <begin position="124"/>
        <end position="140"/>
    </location>
</feature>
<gene>
    <name evidence="2" type="ORF">GPM918_LOCUS19268</name>
    <name evidence="3" type="ORF">SRO942_LOCUS19267</name>
</gene>
<evidence type="ECO:0000256" key="1">
    <source>
        <dbReference type="SAM" id="MobiDB-lite"/>
    </source>
</evidence>
<accession>A0A814PXG8</accession>
<keyword evidence="4" id="KW-1185">Reference proteome</keyword>
<evidence type="ECO:0000313" key="4">
    <source>
        <dbReference type="Proteomes" id="UP000663829"/>
    </source>
</evidence>
<dbReference type="EMBL" id="CAJOBC010005798">
    <property type="protein sequence ID" value="CAF3876145.1"/>
    <property type="molecule type" value="Genomic_DNA"/>
</dbReference>
<dbReference type="AlphaFoldDB" id="A0A814PXG8"/>
<organism evidence="2 4">
    <name type="scientific">Didymodactylos carnosus</name>
    <dbReference type="NCBI Taxonomy" id="1234261"/>
    <lineage>
        <taxon>Eukaryota</taxon>
        <taxon>Metazoa</taxon>
        <taxon>Spiralia</taxon>
        <taxon>Gnathifera</taxon>
        <taxon>Rotifera</taxon>
        <taxon>Eurotatoria</taxon>
        <taxon>Bdelloidea</taxon>
        <taxon>Philodinida</taxon>
        <taxon>Philodinidae</taxon>
        <taxon>Didymodactylos</taxon>
    </lineage>
</organism>
<evidence type="ECO:0000313" key="2">
    <source>
        <dbReference type="EMBL" id="CAF1111787.1"/>
    </source>
</evidence>
<dbReference type="EMBL" id="CAJNOQ010005797">
    <property type="protein sequence ID" value="CAF1111787.1"/>
    <property type="molecule type" value="Genomic_DNA"/>
</dbReference>
<dbReference type="Proteomes" id="UP000681722">
    <property type="component" value="Unassembled WGS sequence"/>
</dbReference>
<dbReference type="Proteomes" id="UP000663829">
    <property type="component" value="Unassembled WGS sequence"/>
</dbReference>